<feature type="compositionally biased region" description="Low complexity" evidence="1">
    <location>
        <begin position="34"/>
        <end position="47"/>
    </location>
</feature>
<name>A0AAD5H891_9CHLO</name>
<feature type="region of interest" description="Disordered" evidence="1">
    <location>
        <begin position="1"/>
        <end position="47"/>
    </location>
</feature>
<comment type="caution">
    <text evidence="3">The sequence shown here is derived from an EMBL/GenBank/DDBJ whole genome shotgun (WGS) entry which is preliminary data.</text>
</comment>
<feature type="domain" description="Thioesterase" evidence="2">
    <location>
        <begin position="180"/>
        <end position="260"/>
    </location>
</feature>
<keyword evidence="4" id="KW-1185">Reference proteome</keyword>
<gene>
    <name evidence="3" type="ORF">COHA_002034</name>
</gene>
<dbReference type="InterPro" id="IPR029069">
    <property type="entry name" value="HotDog_dom_sf"/>
</dbReference>
<proteinExistence type="predicted"/>
<dbReference type="InterPro" id="IPR006683">
    <property type="entry name" value="Thioestr_dom"/>
</dbReference>
<evidence type="ECO:0000313" key="3">
    <source>
        <dbReference type="EMBL" id="KAI7844235.1"/>
    </source>
</evidence>
<dbReference type="EMBL" id="JADXDR010000032">
    <property type="protein sequence ID" value="KAI7844235.1"/>
    <property type="molecule type" value="Genomic_DNA"/>
</dbReference>
<evidence type="ECO:0000256" key="1">
    <source>
        <dbReference type="SAM" id="MobiDB-lite"/>
    </source>
</evidence>
<sequence>MRGAGGLRAGKQLFGQRPARSHAARRARQHHTAARAAAGSGSSRSSSAGSAAAGSRFGWTKWVLLPAAASALFGGKAAADAYSTAQAQLDVEAGHKRAERSLAVAHEWIDEICSQPGCVKAIDAEMLTQENHPILEDDHMFAAFVSKGIVDDLTGYYNTQQRKFYSIVSLGREVCGFPRIVHGGLTAAIIDESFGGLLFALKKQKALPFWGPAYTVNLEVQYKSKIEAGRTILCTTEVESLEGRKLWMKATVSDGPDGTVYATARALFVAPKPTKALVDIGKYLLRRVTGDI</sequence>
<feature type="compositionally biased region" description="Basic residues" evidence="1">
    <location>
        <begin position="19"/>
        <end position="33"/>
    </location>
</feature>
<dbReference type="InterPro" id="IPR052061">
    <property type="entry name" value="PTE-AB_protein"/>
</dbReference>
<dbReference type="Proteomes" id="UP001205105">
    <property type="component" value="Unassembled WGS sequence"/>
</dbReference>
<organism evidence="3 4">
    <name type="scientific">Chlorella ohadii</name>
    <dbReference type="NCBI Taxonomy" id="2649997"/>
    <lineage>
        <taxon>Eukaryota</taxon>
        <taxon>Viridiplantae</taxon>
        <taxon>Chlorophyta</taxon>
        <taxon>core chlorophytes</taxon>
        <taxon>Trebouxiophyceae</taxon>
        <taxon>Chlorellales</taxon>
        <taxon>Chlorellaceae</taxon>
        <taxon>Chlorella clade</taxon>
        <taxon>Chlorella</taxon>
    </lineage>
</organism>
<dbReference type="Pfam" id="PF03061">
    <property type="entry name" value="4HBT"/>
    <property type="match status" value="1"/>
</dbReference>
<dbReference type="SUPFAM" id="SSF54637">
    <property type="entry name" value="Thioesterase/thiol ester dehydrase-isomerase"/>
    <property type="match status" value="1"/>
</dbReference>
<reference evidence="3" key="1">
    <citation type="submission" date="2020-11" db="EMBL/GenBank/DDBJ databases">
        <title>Chlorella ohadii genome sequencing and assembly.</title>
        <authorList>
            <person name="Murik O."/>
            <person name="Treves H."/>
            <person name="Kedem I."/>
            <person name="Shotland Y."/>
            <person name="Kaplan A."/>
        </authorList>
    </citation>
    <scope>NUCLEOTIDE SEQUENCE</scope>
    <source>
        <strain evidence="3">1</strain>
    </source>
</reference>
<dbReference type="CDD" id="cd03443">
    <property type="entry name" value="PaaI_thioesterase"/>
    <property type="match status" value="1"/>
</dbReference>
<evidence type="ECO:0000259" key="2">
    <source>
        <dbReference type="Pfam" id="PF03061"/>
    </source>
</evidence>
<dbReference type="PANTHER" id="PTHR47260">
    <property type="entry name" value="UPF0644 PROTEIN PB2B4.06"/>
    <property type="match status" value="1"/>
</dbReference>
<dbReference type="AlphaFoldDB" id="A0AAD5H891"/>
<dbReference type="PANTHER" id="PTHR47260:SF1">
    <property type="entry name" value="UPF0644 PROTEIN PB2B4.06"/>
    <property type="match status" value="1"/>
</dbReference>
<dbReference type="Gene3D" id="3.10.129.10">
    <property type="entry name" value="Hotdog Thioesterase"/>
    <property type="match status" value="1"/>
</dbReference>
<evidence type="ECO:0000313" key="4">
    <source>
        <dbReference type="Proteomes" id="UP001205105"/>
    </source>
</evidence>
<accession>A0AAD5H891</accession>
<protein>
    <recommendedName>
        <fullName evidence="2">Thioesterase domain-containing protein</fullName>
    </recommendedName>
</protein>